<feature type="signal peptide" evidence="3">
    <location>
        <begin position="1"/>
        <end position="16"/>
    </location>
</feature>
<protein>
    <submittedName>
        <fullName evidence="5">Endocuticle structural glycoprotein ABD-5-like</fullName>
    </submittedName>
</protein>
<dbReference type="GeneID" id="108568933"/>
<dbReference type="PROSITE" id="PS00233">
    <property type="entry name" value="CHIT_BIND_RR_1"/>
    <property type="match status" value="1"/>
</dbReference>
<evidence type="ECO:0000256" key="3">
    <source>
        <dbReference type="SAM" id="SignalP"/>
    </source>
</evidence>
<accession>A0ABM1NG23</accession>
<dbReference type="Proteomes" id="UP000695000">
    <property type="component" value="Unplaced"/>
</dbReference>
<dbReference type="PANTHER" id="PTHR10380">
    <property type="entry name" value="CUTICLE PROTEIN"/>
    <property type="match status" value="1"/>
</dbReference>
<dbReference type="PROSITE" id="PS51155">
    <property type="entry name" value="CHIT_BIND_RR_2"/>
    <property type="match status" value="1"/>
</dbReference>
<sequence>MKVVILLFALFAIASARPNPQIIPKIINYVSESIGLGGYRYAFETDDGTKKEEVAEIVNEGRDDESLKVKGSYSYVGDDGQTYTVEYIADENGFQPKGEHIPASAGVQKPQLGVPSAALASLAGGGIGK</sequence>
<dbReference type="InterPro" id="IPR000618">
    <property type="entry name" value="Insect_cuticle"/>
</dbReference>
<evidence type="ECO:0000256" key="1">
    <source>
        <dbReference type="ARBA" id="ARBA00022460"/>
    </source>
</evidence>
<dbReference type="RefSeq" id="XP_017785773.1">
    <property type="nucleotide sequence ID" value="XM_017930284.1"/>
</dbReference>
<dbReference type="InterPro" id="IPR050468">
    <property type="entry name" value="Cuticle_Struct_Prot"/>
</dbReference>
<evidence type="ECO:0000256" key="2">
    <source>
        <dbReference type="PROSITE-ProRule" id="PRU00497"/>
    </source>
</evidence>
<organism evidence="4 5">
    <name type="scientific">Nicrophorus vespilloides</name>
    <name type="common">Boreal carrion beetle</name>
    <dbReference type="NCBI Taxonomy" id="110193"/>
    <lineage>
        <taxon>Eukaryota</taxon>
        <taxon>Metazoa</taxon>
        <taxon>Ecdysozoa</taxon>
        <taxon>Arthropoda</taxon>
        <taxon>Hexapoda</taxon>
        <taxon>Insecta</taxon>
        <taxon>Pterygota</taxon>
        <taxon>Neoptera</taxon>
        <taxon>Endopterygota</taxon>
        <taxon>Coleoptera</taxon>
        <taxon>Polyphaga</taxon>
        <taxon>Staphyliniformia</taxon>
        <taxon>Silphidae</taxon>
        <taxon>Nicrophorinae</taxon>
        <taxon>Nicrophorus</taxon>
    </lineage>
</organism>
<reference evidence="5" key="1">
    <citation type="submission" date="2025-08" db="UniProtKB">
        <authorList>
            <consortium name="RefSeq"/>
        </authorList>
    </citation>
    <scope>IDENTIFICATION</scope>
    <source>
        <tissue evidence="5">Whole Larva</tissue>
    </source>
</reference>
<dbReference type="InterPro" id="IPR031311">
    <property type="entry name" value="CHIT_BIND_RR_consensus"/>
</dbReference>
<dbReference type="PRINTS" id="PR00947">
    <property type="entry name" value="CUTICLE"/>
</dbReference>
<keyword evidence="4" id="KW-1185">Reference proteome</keyword>
<name>A0ABM1NG23_NICVS</name>
<dbReference type="PANTHER" id="PTHR10380:SF218">
    <property type="entry name" value="ADULT CUTICLE PROTEIN 65AA-RELATED"/>
    <property type="match status" value="1"/>
</dbReference>
<feature type="chain" id="PRO_5045625037" evidence="3">
    <location>
        <begin position="17"/>
        <end position="129"/>
    </location>
</feature>
<dbReference type="Pfam" id="PF00379">
    <property type="entry name" value="Chitin_bind_4"/>
    <property type="match status" value="1"/>
</dbReference>
<keyword evidence="1 2" id="KW-0193">Cuticle</keyword>
<gene>
    <name evidence="5" type="primary">LOC108568933</name>
</gene>
<evidence type="ECO:0000313" key="5">
    <source>
        <dbReference type="RefSeq" id="XP_017785773.1"/>
    </source>
</evidence>
<evidence type="ECO:0000313" key="4">
    <source>
        <dbReference type="Proteomes" id="UP000695000"/>
    </source>
</evidence>
<proteinExistence type="predicted"/>
<keyword evidence="3" id="KW-0732">Signal</keyword>